<dbReference type="PANTHER" id="PTHR24243:SF230">
    <property type="entry name" value="G-PROTEIN COUPLED RECEPTORS FAMILY 1 PROFILE DOMAIN-CONTAINING PROTEIN"/>
    <property type="match status" value="1"/>
</dbReference>
<evidence type="ECO:0000256" key="1">
    <source>
        <dbReference type="ARBA" id="ARBA00004141"/>
    </source>
</evidence>
<comment type="caution">
    <text evidence="11">The sequence shown here is derived from an EMBL/GenBank/DDBJ whole genome shotgun (WGS) entry which is preliminary data.</text>
</comment>
<dbReference type="Proteomes" id="UP000663823">
    <property type="component" value="Unassembled WGS sequence"/>
</dbReference>
<evidence type="ECO:0000313" key="13">
    <source>
        <dbReference type="Proteomes" id="UP000663882"/>
    </source>
</evidence>
<evidence type="ECO:0000259" key="10">
    <source>
        <dbReference type="PROSITE" id="PS50262"/>
    </source>
</evidence>
<feature type="transmembrane region" description="Helical" evidence="9">
    <location>
        <begin position="80"/>
        <end position="102"/>
    </location>
</feature>
<dbReference type="GO" id="GO:0004930">
    <property type="term" value="F:G protein-coupled receptor activity"/>
    <property type="evidence" value="ECO:0007669"/>
    <property type="project" value="UniProtKB-KW"/>
</dbReference>
<feature type="transmembrane region" description="Helical" evidence="9">
    <location>
        <begin position="108"/>
        <end position="139"/>
    </location>
</feature>
<dbReference type="AlphaFoldDB" id="A0A815FLG8"/>
<keyword evidence="6 8" id="KW-0675">Receptor</keyword>
<keyword evidence="2 8" id="KW-0812">Transmembrane</keyword>
<dbReference type="OrthoDB" id="10011262at2759"/>
<dbReference type="EMBL" id="CAJNOO010003252">
    <property type="protein sequence ID" value="CAF1327079.1"/>
    <property type="molecule type" value="Genomic_DNA"/>
</dbReference>
<name>A0A815FLG8_9BILA</name>
<dbReference type="Proteomes" id="UP000663882">
    <property type="component" value="Unassembled WGS sequence"/>
</dbReference>
<dbReference type="GO" id="GO:0005886">
    <property type="term" value="C:plasma membrane"/>
    <property type="evidence" value="ECO:0007669"/>
    <property type="project" value="TreeGrafter"/>
</dbReference>
<proteinExistence type="inferred from homology"/>
<dbReference type="InterPro" id="IPR000276">
    <property type="entry name" value="GPCR_Rhodpsn"/>
</dbReference>
<feature type="transmembrane region" description="Helical" evidence="9">
    <location>
        <begin position="160"/>
        <end position="184"/>
    </location>
</feature>
<organism evidence="11 13">
    <name type="scientific">Rotaria sordida</name>
    <dbReference type="NCBI Taxonomy" id="392033"/>
    <lineage>
        <taxon>Eukaryota</taxon>
        <taxon>Metazoa</taxon>
        <taxon>Spiralia</taxon>
        <taxon>Gnathifera</taxon>
        <taxon>Rotifera</taxon>
        <taxon>Eurotatoria</taxon>
        <taxon>Bdelloidea</taxon>
        <taxon>Philodinida</taxon>
        <taxon>Philodinidae</taxon>
        <taxon>Rotaria</taxon>
    </lineage>
</organism>
<reference evidence="11" key="1">
    <citation type="submission" date="2021-02" db="EMBL/GenBank/DDBJ databases">
        <authorList>
            <person name="Nowell W R."/>
        </authorList>
    </citation>
    <scope>NUCLEOTIDE SEQUENCE</scope>
</reference>
<dbReference type="InterPro" id="IPR017452">
    <property type="entry name" value="GPCR_Rhodpsn_7TM"/>
</dbReference>
<dbReference type="EMBL" id="CAJOAX010008731">
    <property type="protein sequence ID" value="CAF4040959.1"/>
    <property type="molecule type" value="Genomic_DNA"/>
</dbReference>
<gene>
    <name evidence="12" type="ORF">OTI717_LOCUS31124</name>
    <name evidence="11" type="ORF">RFH988_LOCUS31057</name>
</gene>
<protein>
    <recommendedName>
        <fullName evidence="10">G-protein coupled receptors family 1 profile domain-containing protein</fullName>
    </recommendedName>
</protein>
<feature type="domain" description="G-protein coupled receptors family 1 profile" evidence="10">
    <location>
        <begin position="60"/>
        <end position="252"/>
    </location>
</feature>
<evidence type="ECO:0000256" key="5">
    <source>
        <dbReference type="ARBA" id="ARBA00023136"/>
    </source>
</evidence>
<keyword evidence="7 8" id="KW-0807">Transducer</keyword>
<evidence type="ECO:0000256" key="3">
    <source>
        <dbReference type="ARBA" id="ARBA00022989"/>
    </source>
</evidence>
<accession>A0A815FLG8</accession>
<feature type="transmembrane region" description="Helical" evidence="9">
    <location>
        <begin position="204"/>
        <end position="226"/>
    </location>
</feature>
<sequence length="252" mass="29738">MHENNTHSFTTLNNKHDNNYSLINYLNTTSKHAEIDEFERRVDYWLTIIQCCIILFGVLGNGLALIVINRRSLRDTSSSVFITYLAIFDSLVLIVNFTHIMIWHLERFFISSCIVIYLRDFFTFTSVWIMGIITIERYIAVHSPFLAKRFCTIEHTRHSMYTIIFLTFVFPSLPFPLVYTININEIACNLREQFRALFRFVQPAMFYFIPGLILLVNFFTIYELLIAKRQRTQILMNPENARNSINAISFNK</sequence>
<evidence type="ECO:0000256" key="4">
    <source>
        <dbReference type="ARBA" id="ARBA00023040"/>
    </source>
</evidence>
<evidence type="ECO:0000313" key="12">
    <source>
        <dbReference type="EMBL" id="CAF4040959.1"/>
    </source>
</evidence>
<keyword evidence="4 8" id="KW-0297">G-protein coupled receptor</keyword>
<evidence type="ECO:0000256" key="8">
    <source>
        <dbReference type="RuleBase" id="RU000688"/>
    </source>
</evidence>
<keyword evidence="5 9" id="KW-0472">Membrane</keyword>
<dbReference type="Pfam" id="PF00001">
    <property type="entry name" value="7tm_1"/>
    <property type="match status" value="1"/>
</dbReference>
<evidence type="ECO:0000256" key="2">
    <source>
        <dbReference type="ARBA" id="ARBA00022692"/>
    </source>
</evidence>
<comment type="subcellular location">
    <subcellularLocation>
        <location evidence="1">Membrane</location>
        <topology evidence="1">Multi-pass membrane protein</topology>
    </subcellularLocation>
</comment>
<feature type="transmembrane region" description="Helical" evidence="9">
    <location>
        <begin position="44"/>
        <end position="68"/>
    </location>
</feature>
<keyword evidence="3 9" id="KW-1133">Transmembrane helix</keyword>
<dbReference type="PROSITE" id="PS50262">
    <property type="entry name" value="G_PROTEIN_RECEP_F1_2"/>
    <property type="match status" value="1"/>
</dbReference>
<evidence type="ECO:0000256" key="9">
    <source>
        <dbReference type="SAM" id="Phobius"/>
    </source>
</evidence>
<dbReference type="Gene3D" id="1.20.1070.10">
    <property type="entry name" value="Rhodopsin 7-helix transmembrane proteins"/>
    <property type="match status" value="1"/>
</dbReference>
<dbReference type="SUPFAM" id="SSF81321">
    <property type="entry name" value="Family A G protein-coupled receptor-like"/>
    <property type="match status" value="1"/>
</dbReference>
<evidence type="ECO:0000313" key="11">
    <source>
        <dbReference type="EMBL" id="CAF1327079.1"/>
    </source>
</evidence>
<evidence type="ECO:0000256" key="6">
    <source>
        <dbReference type="ARBA" id="ARBA00023170"/>
    </source>
</evidence>
<evidence type="ECO:0000256" key="7">
    <source>
        <dbReference type="ARBA" id="ARBA00023224"/>
    </source>
</evidence>
<dbReference type="PRINTS" id="PR00237">
    <property type="entry name" value="GPCRRHODOPSN"/>
</dbReference>
<dbReference type="PROSITE" id="PS00237">
    <property type="entry name" value="G_PROTEIN_RECEP_F1_1"/>
    <property type="match status" value="1"/>
</dbReference>
<dbReference type="PANTHER" id="PTHR24243">
    <property type="entry name" value="G-PROTEIN COUPLED RECEPTOR"/>
    <property type="match status" value="1"/>
</dbReference>
<comment type="similarity">
    <text evidence="8">Belongs to the G-protein coupled receptor 1 family.</text>
</comment>